<dbReference type="Pfam" id="PF00005">
    <property type="entry name" value="ABC_tran"/>
    <property type="match status" value="1"/>
</dbReference>
<keyword evidence="2" id="KW-1003">Cell membrane</keyword>
<dbReference type="InterPro" id="IPR003593">
    <property type="entry name" value="AAA+_ATPase"/>
</dbReference>
<dbReference type="GO" id="GO:0005524">
    <property type="term" value="F:ATP binding"/>
    <property type="evidence" value="ECO:0007669"/>
    <property type="project" value="UniProtKB-KW"/>
</dbReference>
<dbReference type="PANTHER" id="PTHR45772:SF7">
    <property type="entry name" value="AMINO ACID ABC TRANSPORTER ATP-BINDING PROTEIN"/>
    <property type="match status" value="1"/>
</dbReference>
<dbReference type="SUPFAM" id="SSF52540">
    <property type="entry name" value="P-loop containing nucleoside triphosphate hydrolases"/>
    <property type="match status" value="1"/>
</dbReference>
<evidence type="ECO:0000259" key="6">
    <source>
        <dbReference type="PROSITE" id="PS50893"/>
    </source>
</evidence>
<dbReference type="Gene3D" id="3.40.50.300">
    <property type="entry name" value="P-loop containing nucleotide triphosphate hydrolases"/>
    <property type="match status" value="1"/>
</dbReference>
<evidence type="ECO:0000256" key="5">
    <source>
        <dbReference type="ARBA" id="ARBA00022840"/>
    </source>
</evidence>
<name>A0ABW9ERA4_9BURK</name>
<proteinExistence type="predicted"/>
<evidence type="ECO:0000256" key="3">
    <source>
        <dbReference type="ARBA" id="ARBA00022519"/>
    </source>
</evidence>
<keyword evidence="3" id="KW-0997">Cell inner membrane</keyword>
<comment type="caution">
    <text evidence="7">The sequence shown here is derived from an EMBL/GenBank/DDBJ whole genome shotgun (WGS) entry which is preliminary data.</text>
</comment>
<organism evidence="7 8">
    <name type="scientific">Paraburkholderia strydomiana</name>
    <dbReference type="NCBI Taxonomy" id="1245417"/>
    <lineage>
        <taxon>Bacteria</taxon>
        <taxon>Pseudomonadati</taxon>
        <taxon>Pseudomonadota</taxon>
        <taxon>Betaproteobacteria</taxon>
        <taxon>Burkholderiales</taxon>
        <taxon>Burkholderiaceae</taxon>
        <taxon>Paraburkholderia</taxon>
    </lineage>
</organism>
<evidence type="ECO:0000313" key="7">
    <source>
        <dbReference type="EMBL" id="MFM0721513.1"/>
    </source>
</evidence>
<dbReference type="EMBL" id="JAQQCL010000046">
    <property type="protein sequence ID" value="MFM0721513.1"/>
    <property type="molecule type" value="Genomic_DNA"/>
</dbReference>
<keyword evidence="1" id="KW-0813">Transport</keyword>
<reference evidence="7 8" key="1">
    <citation type="journal article" date="2024" name="Chem. Sci.">
        <title>Discovery of megapolipeptins by genome mining of a Burkholderiales bacteria collection.</title>
        <authorList>
            <person name="Paulo B.S."/>
            <person name="Recchia M.J.J."/>
            <person name="Lee S."/>
            <person name="Fergusson C.H."/>
            <person name="Romanowski S.B."/>
            <person name="Hernandez A."/>
            <person name="Krull N."/>
            <person name="Liu D.Y."/>
            <person name="Cavanagh H."/>
            <person name="Bos A."/>
            <person name="Gray C.A."/>
            <person name="Murphy B.T."/>
            <person name="Linington R.G."/>
            <person name="Eustaquio A.S."/>
        </authorList>
    </citation>
    <scope>NUCLEOTIDE SEQUENCE [LARGE SCALE GENOMIC DNA]</scope>
    <source>
        <strain evidence="7 8">RL17-350-BIC-E</strain>
    </source>
</reference>
<feature type="domain" description="ABC transporter" evidence="6">
    <location>
        <begin position="1"/>
        <end position="234"/>
    </location>
</feature>
<dbReference type="SMART" id="SM00382">
    <property type="entry name" value="AAA"/>
    <property type="match status" value="1"/>
</dbReference>
<evidence type="ECO:0000313" key="8">
    <source>
        <dbReference type="Proteomes" id="UP001629392"/>
    </source>
</evidence>
<dbReference type="Proteomes" id="UP001629392">
    <property type="component" value="Unassembled WGS sequence"/>
</dbReference>
<dbReference type="PANTHER" id="PTHR45772">
    <property type="entry name" value="CONSERVED COMPONENT OF ABC TRANSPORTER FOR NATURAL AMINO ACIDS-RELATED"/>
    <property type="match status" value="1"/>
</dbReference>
<keyword evidence="8" id="KW-1185">Reference proteome</keyword>
<keyword evidence="4" id="KW-0547">Nucleotide-binding</keyword>
<dbReference type="InterPro" id="IPR051120">
    <property type="entry name" value="ABC_AA/LPS_Transport"/>
</dbReference>
<dbReference type="InterPro" id="IPR003439">
    <property type="entry name" value="ABC_transporter-like_ATP-bd"/>
</dbReference>
<dbReference type="InterPro" id="IPR027417">
    <property type="entry name" value="P-loop_NTPase"/>
</dbReference>
<dbReference type="RefSeq" id="WP_408157649.1">
    <property type="nucleotide sequence ID" value="NZ_JAQQCL010000046.1"/>
</dbReference>
<dbReference type="PROSITE" id="PS50893">
    <property type="entry name" value="ABC_TRANSPORTER_2"/>
    <property type="match status" value="1"/>
</dbReference>
<evidence type="ECO:0000256" key="2">
    <source>
        <dbReference type="ARBA" id="ARBA00022475"/>
    </source>
</evidence>
<gene>
    <name evidence="7" type="ORF">PQQ73_35025</name>
</gene>
<evidence type="ECO:0000256" key="4">
    <source>
        <dbReference type="ARBA" id="ARBA00022741"/>
    </source>
</evidence>
<accession>A0ABW9ERA4</accession>
<protein>
    <submittedName>
        <fullName evidence="7">ABC transporter ATP-binding protein</fullName>
    </submittedName>
</protein>
<sequence length="241" mass="25987">MRFGAVTAIDNVSLVVRTGERHVLLGTNGAGKTTLFNAISGDLRATSGTIRLFGDDITQLPSWQRARRGVARTYQSSLLFGGLTVQENLYVALRGVSAGRFSLRREGPASLHWQRARALAERVGLASRFTDGVASLSHGQQRQLEIGMALSGDPRLLLLDEPAAGLSPAERQLLIELIEGLPSSLTIVLIEHDMDVALRLAHQVTVMKDGQLVAQGDPSSIRGNVQVQRIYFGDGLGATHE</sequence>
<evidence type="ECO:0000256" key="1">
    <source>
        <dbReference type="ARBA" id="ARBA00022448"/>
    </source>
</evidence>
<keyword evidence="3" id="KW-0472">Membrane</keyword>
<keyword evidence="5 7" id="KW-0067">ATP-binding</keyword>
<dbReference type="CDD" id="cd03219">
    <property type="entry name" value="ABC_Mj1267_LivG_branched"/>
    <property type="match status" value="1"/>
</dbReference>